<dbReference type="Gene3D" id="2.40.50.580">
    <property type="match status" value="1"/>
</dbReference>
<dbReference type="InterPro" id="IPR005224">
    <property type="entry name" value="SfsA"/>
</dbReference>
<dbReference type="HAMAP" id="MF_00095">
    <property type="entry name" value="SfsA"/>
    <property type="match status" value="1"/>
</dbReference>
<evidence type="ECO:0000313" key="4">
    <source>
        <dbReference type="EMBL" id="KRK48600.1"/>
    </source>
</evidence>
<dbReference type="Proteomes" id="UP000050911">
    <property type="component" value="Unassembled WGS sequence"/>
</dbReference>
<accession>A0A0R1HQ64</accession>
<dbReference type="PANTHER" id="PTHR30545">
    <property type="entry name" value="SUGAR FERMENTATION STIMULATION PROTEIN A"/>
    <property type="match status" value="1"/>
</dbReference>
<evidence type="ECO:0000259" key="3">
    <source>
        <dbReference type="Pfam" id="PF17746"/>
    </source>
</evidence>
<dbReference type="STRING" id="1302272.FC96_GL001714"/>
<evidence type="ECO:0000256" key="1">
    <source>
        <dbReference type="HAMAP-Rule" id="MF_00095"/>
    </source>
</evidence>
<organism evidence="4 5">
    <name type="scientific">Secundilactobacillus kimchicus JCM 15530</name>
    <dbReference type="NCBI Taxonomy" id="1302272"/>
    <lineage>
        <taxon>Bacteria</taxon>
        <taxon>Bacillati</taxon>
        <taxon>Bacillota</taxon>
        <taxon>Bacilli</taxon>
        <taxon>Lactobacillales</taxon>
        <taxon>Lactobacillaceae</taxon>
        <taxon>Secundilactobacillus</taxon>
    </lineage>
</organism>
<comment type="caution">
    <text evidence="4">The sequence shown here is derived from an EMBL/GenBank/DDBJ whole genome shotgun (WGS) entry which is preliminary data.</text>
</comment>
<dbReference type="NCBIfam" id="TIGR00230">
    <property type="entry name" value="sfsA"/>
    <property type="match status" value="1"/>
</dbReference>
<dbReference type="CDD" id="cd22359">
    <property type="entry name" value="SfsA-like_bacterial"/>
    <property type="match status" value="1"/>
</dbReference>
<sequence>MRYPEVRIATFINRENRFIAHCELNGEVVTVHVKNTGRGKEVFLPGVHVALNYAPGPKRKTDYDLIAVEKAGRWINIDSQAPNKVVMEAYQEGRLKIPGLPEWTAFRGEVRYRESRIDFWGRTEDERDCWLEVKGVTLENAGLAAFPDAPTVRAVKHVHDLITATREGAWSVLLFVIQMADVDVMTIYQDRAPKLAAAIREAQAAGVKIVAYRCEVTPDTLRLATPALVDLDREFKEQVVIQDN</sequence>
<evidence type="ECO:0000259" key="2">
    <source>
        <dbReference type="Pfam" id="PF03749"/>
    </source>
</evidence>
<dbReference type="Pfam" id="PF03749">
    <property type="entry name" value="SfsA"/>
    <property type="match status" value="1"/>
</dbReference>
<feature type="domain" description="SfsA N-terminal OB" evidence="3">
    <location>
        <begin position="12"/>
        <end position="77"/>
    </location>
</feature>
<dbReference type="EMBL" id="AZCX01000003">
    <property type="protein sequence ID" value="KRK48600.1"/>
    <property type="molecule type" value="Genomic_DNA"/>
</dbReference>
<proteinExistence type="inferred from homology"/>
<protein>
    <recommendedName>
        <fullName evidence="1">Sugar fermentation stimulation protein homolog</fullName>
    </recommendedName>
</protein>
<dbReference type="Pfam" id="PF17746">
    <property type="entry name" value="SfsA_N"/>
    <property type="match status" value="1"/>
</dbReference>
<evidence type="ECO:0000313" key="5">
    <source>
        <dbReference type="Proteomes" id="UP000050911"/>
    </source>
</evidence>
<gene>
    <name evidence="1" type="primary">sfsA</name>
    <name evidence="4" type="ORF">FC96_GL001714</name>
</gene>
<dbReference type="InterPro" id="IPR041465">
    <property type="entry name" value="SfsA_N"/>
</dbReference>
<reference evidence="4 5" key="1">
    <citation type="journal article" date="2015" name="Genome Announc.">
        <title>Expanding the biotechnology potential of lactobacilli through comparative genomics of 213 strains and associated genera.</title>
        <authorList>
            <person name="Sun Z."/>
            <person name="Harris H.M."/>
            <person name="McCann A."/>
            <person name="Guo C."/>
            <person name="Argimon S."/>
            <person name="Zhang W."/>
            <person name="Yang X."/>
            <person name="Jeffery I.B."/>
            <person name="Cooney J.C."/>
            <person name="Kagawa T.F."/>
            <person name="Liu W."/>
            <person name="Song Y."/>
            <person name="Salvetti E."/>
            <person name="Wrobel A."/>
            <person name="Rasinkangas P."/>
            <person name="Parkhill J."/>
            <person name="Rea M.C."/>
            <person name="O'Sullivan O."/>
            <person name="Ritari J."/>
            <person name="Douillard F.P."/>
            <person name="Paul Ross R."/>
            <person name="Yang R."/>
            <person name="Briner A.E."/>
            <person name="Felis G.E."/>
            <person name="de Vos W.M."/>
            <person name="Barrangou R."/>
            <person name="Klaenhammer T.R."/>
            <person name="Caufield P.W."/>
            <person name="Cui Y."/>
            <person name="Zhang H."/>
            <person name="O'Toole P.W."/>
        </authorList>
    </citation>
    <scope>NUCLEOTIDE SEQUENCE [LARGE SCALE GENOMIC DNA]</scope>
    <source>
        <strain evidence="4 5">JCM 15530</strain>
    </source>
</reference>
<keyword evidence="5" id="KW-1185">Reference proteome</keyword>
<dbReference type="PANTHER" id="PTHR30545:SF2">
    <property type="entry name" value="SUGAR FERMENTATION STIMULATION PROTEIN A"/>
    <property type="match status" value="1"/>
</dbReference>
<dbReference type="Gene3D" id="3.40.1350.60">
    <property type="match status" value="1"/>
</dbReference>
<dbReference type="RefSeq" id="WP_055679664.1">
    <property type="nucleotide sequence ID" value="NZ_AZCX01000003.1"/>
</dbReference>
<dbReference type="InterPro" id="IPR040452">
    <property type="entry name" value="SfsA_C"/>
</dbReference>
<comment type="similarity">
    <text evidence="1">Belongs to the SfsA family.</text>
</comment>
<feature type="domain" description="Sugar fermentation stimulation protein C-terminal" evidence="2">
    <location>
        <begin position="80"/>
        <end position="219"/>
    </location>
</feature>
<dbReference type="AlphaFoldDB" id="A0A0R1HQ64"/>
<dbReference type="PATRIC" id="fig|1302272.5.peg.1732"/>
<dbReference type="GO" id="GO:0003677">
    <property type="term" value="F:DNA binding"/>
    <property type="evidence" value="ECO:0007669"/>
    <property type="project" value="InterPro"/>
</dbReference>
<name>A0A0R1HQ64_9LACO</name>
<dbReference type="OrthoDB" id="9802365at2"/>